<dbReference type="NCBIfam" id="TIGR01777">
    <property type="entry name" value="yfcH"/>
    <property type="match status" value="1"/>
</dbReference>
<keyword evidence="5" id="KW-1185">Reference proteome</keyword>
<reference evidence="3" key="1">
    <citation type="journal article" date="2021" name="Proc. Natl. Acad. Sci. U.S.A.">
        <title>Three genomes in the algal genus Volvox reveal the fate of a haploid sex-determining region after a transition to homothallism.</title>
        <authorList>
            <person name="Yamamoto K."/>
            <person name="Hamaji T."/>
            <person name="Kawai-Toyooka H."/>
            <person name="Matsuzaki R."/>
            <person name="Takahashi F."/>
            <person name="Nishimura Y."/>
            <person name="Kawachi M."/>
            <person name="Noguchi H."/>
            <person name="Minakuchi Y."/>
            <person name="Umen J.G."/>
            <person name="Toyoda A."/>
            <person name="Nozaki H."/>
        </authorList>
    </citation>
    <scope>NUCLEOTIDE SEQUENCE</scope>
    <source>
        <strain evidence="4">NIES-3785</strain>
        <strain evidence="3">NIES-3786</strain>
    </source>
</reference>
<evidence type="ECO:0000313" key="4">
    <source>
        <dbReference type="EMBL" id="GIM08647.1"/>
    </source>
</evidence>
<feature type="domain" description="NAD-dependent epimerase/dehydratase" evidence="1">
    <location>
        <begin position="92"/>
        <end position="307"/>
    </location>
</feature>
<accession>A0A8J4C0X6</accession>
<evidence type="ECO:0000313" key="3">
    <source>
        <dbReference type="EMBL" id="GIL69206.1"/>
    </source>
</evidence>
<dbReference type="EMBL" id="BNCP01000001">
    <property type="protein sequence ID" value="GIL69206.1"/>
    <property type="molecule type" value="Genomic_DNA"/>
</dbReference>
<name>A0A8J4C0X6_9CHLO</name>
<dbReference type="PANTHER" id="PTHR11092:SF0">
    <property type="entry name" value="EPIMERASE FAMILY PROTEIN SDR39U1"/>
    <property type="match status" value="1"/>
</dbReference>
<dbReference type="InterPro" id="IPR013549">
    <property type="entry name" value="DUF1731"/>
</dbReference>
<evidence type="ECO:0000259" key="1">
    <source>
        <dbReference type="Pfam" id="PF01370"/>
    </source>
</evidence>
<dbReference type="Proteomes" id="UP000722791">
    <property type="component" value="Unassembled WGS sequence"/>
</dbReference>
<dbReference type="Gene3D" id="3.40.50.720">
    <property type="entry name" value="NAD(P)-binding Rossmann-like Domain"/>
    <property type="match status" value="1"/>
</dbReference>
<dbReference type="PANTHER" id="PTHR11092">
    <property type="entry name" value="SUGAR NUCLEOTIDE EPIMERASE RELATED"/>
    <property type="match status" value="1"/>
</dbReference>
<comment type="caution">
    <text evidence="3">The sequence shown here is derived from an EMBL/GenBank/DDBJ whole genome shotgun (WGS) entry which is preliminary data.</text>
</comment>
<dbReference type="Pfam" id="PF08338">
    <property type="entry name" value="DUF1731"/>
    <property type="match status" value="1"/>
</dbReference>
<dbReference type="AlphaFoldDB" id="A0A8J4C0X6"/>
<protein>
    <submittedName>
        <fullName evidence="3">Uncharacterized protein</fullName>
    </submittedName>
</protein>
<gene>
    <name evidence="3" type="ORF">Vretifemale_166</name>
    <name evidence="4" type="ORF">Vretimale_12659</name>
</gene>
<dbReference type="SUPFAM" id="SSF51735">
    <property type="entry name" value="NAD(P)-binding Rossmann-fold domains"/>
    <property type="match status" value="1"/>
</dbReference>
<evidence type="ECO:0000259" key="2">
    <source>
        <dbReference type="Pfam" id="PF08338"/>
    </source>
</evidence>
<dbReference type="OrthoDB" id="276721at2759"/>
<dbReference type="InterPro" id="IPR001509">
    <property type="entry name" value="Epimerase_deHydtase"/>
</dbReference>
<sequence length="393" mass="41560">MPALGQVYHLSAASGRPQTDLVFAHRSKCLHAHSLSGRSRCVSIPTSPLGPCVGPAPFRPSGAASMRRAAALQRRMAAPVVCSATNGEKMTVAITGATGLLGSRLVAKLAAAGHKVRVLTRNPASARSKLSYPGLEFYGPSEWRRGVEGATGVVNLAGEPIATRWTEELKKSIKSSRVGATTAVVDAIKAAPVDKRPAVLVSASAVGFYGISNTATYTEDSPSGNDYLAEVCRAWEAAAQRATSVGVRVAILRFGIVLAPEGGALGKMLPVFQIFAGGPLGSGKQWMSWIHRDDVVDLMIEALVNPAYTGVFNATAPKPVRMSELCSVLGNILGRPSWLPVPDFALMTLLGEGASVVLEGQRVMPARTQAVGYRFKYADLSDALRNLRLSARW</sequence>
<evidence type="ECO:0000313" key="5">
    <source>
        <dbReference type="Proteomes" id="UP000747110"/>
    </source>
</evidence>
<dbReference type="Proteomes" id="UP000747110">
    <property type="component" value="Unassembled WGS sequence"/>
</dbReference>
<dbReference type="CDD" id="cd05242">
    <property type="entry name" value="SDR_a8"/>
    <property type="match status" value="1"/>
</dbReference>
<dbReference type="Pfam" id="PF01370">
    <property type="entry name" value="Epimerase"/>
    <property type="match status" value="1"/>
</dbReference>
<dbReference type="InterPro" id="IPR036291">
    <property type="entry name" value="NAD(P)-bd_dom_sf"/>
</dbReference>
<organism evidence="3 5">
    <name type="scientific">Volvox reticuliferus</name>
    <dbReference type="NCBI Taxonomy" id="1737510"/>
    <lineage>
        <taxon>Eukaryota</taxon>
        <taxon>Viridiplantae</taxon>
        <taxon>Chlorophyta</taxon>
        <taxon>core chlorophytes</taxon>
        <taxon>Chlorophyceae</taxon>
        <taxon>CS clade</taxon>
        <taxon>Chlamydomonadales</taxon>
        <taxon>Volvocaceae</taxon>
        <taxon>Volvox</taxon>
    </lineage>
</organism>
<dbReference type="InterPro" id="IPR010099">
    <property type="entry name" value="SDR39U1"/>
</dbReference>
<feature type="domain" description="DUF1731" evidence="2">
    <location>
        <begin position="341"/>
        <end position="387"/>
    </location>
</feature>
<proteinExistence type="predicted"/>
<dbReference type="EMBL" id="BNCQ01000028">
    <property type="protein sequence ID" value="GIM08647.1"/>
    <property type="molecule type" value="Genomic_DNA"/>
</dbReference>